<dbReference type="RefSeq" id="WP_045628574.1">
    <property type="nucleotide sequence ID" value="NZ_JAFKOQ010000002.1"/>
</dbReference>
<organism evidence="3 4">
    <name type="scientific">Vibrio vulnificus</name>
    <dbReference type="NCBI Taxonomy" id="672"/>
    <lineage>
        <taxon>Bacteria</taxon>
        <taxon>Pseudomonadati</taxon>
        <taxon>Pseudomonadota</taxon>
        <taxon>Gammaproteobacteria</taxon>
        <taxon>Vibrionales</taxon>
        <taxon>Vibrionaceae</taxon>
        <taxon>Vibrio</taxon>
    </lineage>
</organism>
<dbReference type="AlphaFoldDB" id="A0AAW4H9D8"/>
<dbReference type="InterPro" id="IPR011250">
    <property type="entry name" value="OMP/PagP_B-barrel"/>
</dbReference>
<evidence type="ECO:0000259" key="2">
    <source>
        <dbReference type="PROSITE" id="PS51782"/>
    </source>
</evidence>
<dbReference type="Gene3D" id="2.40.160.20">
    <property type="match status" value="1"/>
</dbReference>
<dbReference type="Pfam" id="PF01476">
    <property type="entry name" value="LysM"/>
    <property type="match status" value="1"/>
</dbReference>
<evidence type="ECO:0000313" key="4">
    <source>
        <dbReference type="Proteomes" id="UP000664056"/>
    </source>
</evidence>
<dbReference type="SMART" id="SM00257">
    <property type="entry name" value="LysM"/>
    <property type="match status" value="1"/>
</dbReference>
<reference evidence="3" key="1">
    <citation type="submission" date="2021-03" db="EMBL/GenBank/DDBJ databases">
        <title>Study of the foodborne Vibrio vulnificus isolates from China.</title>
        <authorList>
            <person name="Zheng Z."/>
            <person name="Ye L."/>
        </authorList>
    </citation>
    <scope>NUCLEOTIDE SEQUENCE</scope>
    <source>
        <strain evidence="3">Vv1582</strain>
    </source>
</reference>
<dbReference type="Gene3D" id="3.10.350.10">
    <property type="entry name" value="LysM domain"/>
    <property type="match status" value="1"/>
</dbReference>
<dbReference type="EMBL" id="JAFKOQ010000002">
    <property type="protein sequence ID" value="MBN8121151.1"/>
    <property type="molecule type" value="Genomic_DNA"/>
</dbReference>
<dbReference type="SUPFAM" id="SSF56925">
    <property type="entry name" value="OMPA-like"/>
    <property type="match status" value="1"/>
</dbReference>
<proteinExistence type="predicted"/>
<evidence type="ECO:0000256" key="1">
    <source>
        <dbReference type="ARBA" id="ARBA00022729"/>
    </source>
</evidence>
<keyword evidence="1" id="KW-0732">Signal</keyword>
<evidence type="ECO:0000313" key="3">
    <source>
        <dbReference type="EMBL" id="MBN8121151.1"/>
    </source>
</evidence>
<gene>
    <name evidence="3" type="ORF">J0J18_05365</name>
</gene>
<protein>
    <submittedName>
        <fullName evidence="3">LysM peptidoglycan-binding domain-containing protein</fullName>
    </submittedName>
</protein>
<dbReference type="InterPro" id="IPR027385">
    <property type="entry name" value="Beta-barrel_OMP"/>
</dbReference>
<dbReference type="InterPro" id="IPR018392">
    <property type="entry name" value="LysM"/>
</dbReference>
<dbReference type="Pfam" id="PF13505">
    <property type="entry name" value="OMP_b-brl"/>
    <property type="match status" value="1"/>
</dbReference>
<comment type="caution">
    <text evidence="3">The sequence shown here is derived from an EMBL/GenBank/DDBJ whole genome shotgun (WGS) entry which is preliminary data.</text>
</comment>
<dbReference type="InterPro" id="IPR036779">
    <property type="entry name" value="LysM_dom_sf"/>
</dbReference>
<dbReference type="PROSITE" id="PS51782">
    <property type="entry name" value="LYSM"/>
    <property type="match status" value="1"/>
</dbReference>
<accession>A0AAW4H9D8</accession>
<name>A0AAW4H9D8_VIBVL</name>
<dbReference type="Proteomes" id="UP000664056">
    <property type="component" value="Unassembled WGS sequence"/>
</dbReference>
<sequence length="276" mass="32082">MFKKLTALSMFIYSIAGYATEYDGEFYVTPKLDFVSQLDSKENDNFGLGYALDIGVPIYKLLSIENTIRYIDWNSQQFKSNFLQYGALLKLNFPFTDRTNFALSGGFLADLDIGNEARDKEVNPHVKIDVDYRINKNWSVVLGFNQSFSTNYLDQYAYSLGMKYRFHTEKPTIESKPVCDCIFTEEEVEISEQHNTEEEKVVEPIIGYEPKEKPVTVDETPTIDYVIKKDDFIHKICRKFNMSINEFISINKEHFSGRNLNYVYPGETVKVKRNQK</sequence>
<feature type="domain" description="LysM" evidence="2">
    <location>
        <begin position="223"/>
        <end position="271"/>
    </location>
</feature>